<proteinExistence type="predicted"/>
<protein>
    <submittedName>
        <fullName evidence="1">Uncharacterized protein</fullName>
    </submittedName>
</protein>
<dbReference type="AlphaFoldDB" id="A0A0A9B2Y7"/>
<evidence type="ECO:0000313" key="1">
    <source>
        <dbReference type="EMBL" id="JAD53662.1"/>
    </source>
</evidence>
<organism evidence="1">
    <name type="scientific">Arundo donax</name>
    <name type="common">Giant reed</name>
    <name type="synonym">Donax arundinaceus</name>
    <dbReference type="NCBI Taxonomy" id="35708"/>
    <lineage>
        <taxon>Eukaryota</taxon>
        <taxon>Viridiplantae</taxon>
        <taxon>Streptophyta</taxon>
        <taxon>Embryophyta</taxon>
        <taxon>Tracheophyta</taxon>
        <taxon>Spermatophyta</taxon>
        <taxon>Magnoliopsida</taxon>
        <taxon>Liliopsida</taxon>
        <taxon>Poales</taxon>
        <taxon>Poaceae</taxon>
        <taxon>PACMAD clade</taxon>
        <taxon>Arundinoideae</taxon>
        <taxon>Arundineae</taxon>
        <taxon>Arundo</taxon>
    </lineage>
</organism>
<dbReference type="EMBL" id="GBRH01244233">
    <property type="protein sequence ID" value="JAD53662.1"/>
    <property type="molecule type" value="Transcribed_RNA"/>
</dbReference>
<sequence>MSVTIISLLNWNKLQNVTHLCRIIVNVLYHTSIHVLHQEIHSFSDHVLSFGFG</sequence>
<reference evidence="1" key="1">
    <citation type="submission" date="2014-09" db="EMBL/GenBank/DDBJ databases">
        <authorList>
            <person name="Magalhaes I.L.F."/>
            <person name="Oliveira U."/>
            <person name="Santos F.R."/>
            <person name="Vidigal T.H.D.A."/>
            <person name="Brescovit A.D."/>
            <person name="Santos A.J."/>
        </authorList>
    </citation>
    <scope>NUCLEOTIDE SEQUENCE</scope>
    <source>
        <tissue evidence="1">Shoot tissue taken approximately 20 cm above the soil surface</tissue>
    </source>
</reference>
<accession>A0A0A9B2Y7</accession>
<name>A0A0A9B2Y7_ARUDO</name>
<reference evidence="1" key="2">
    <citation type="journal article" date="2015" name="Data Brief">
        <title>Shoot transcriptome of the giant reed, Arundo donax.</title>
        <authorList>
            <person name="Barrero R.A."/>
            <person name="Guerrero F.D."/>
            <person name="Moolhuijzen P."/>
            <person name="Goolsby J.A."/>
            <person name="Tidwell J."/>
            <person name="Bellgard S.E."/>
            <person name="Bellgard M.I."/>
        </authorList>
    </citation>
    <scope>NUCLEOTIDE SEQUENCE</scope>
    <source>
        <tissue evidence="1">Shoot tissue taken approximately 20 cm above the soil surface</tissue>
    </source>
</reference>